<keyword evidence="10 12" id="KW-0630">Potassium</keyword>
<dbReference type="GO" id="GO:0046872">
    <property type="term" value="F:metal ion binding"/>
    <property type="evidence" value="ECO:0007669"/>
    <property type="project" value="UniProtKB-KW"/>
</dbReference>
<dbReference type="GO" id="GO:0005524">
    <property type="term" value="F:ATP binding"/>
    <property type="evidence" value="ECO:0007669"/>
    <property type="project" value="UniProtKB-UniRule"/>
</dbReference>
<comment type="subcellular location">
    <subcellularLocation>
        <location evidence="12">Cytoplasm</location>
    </subcellularLocation>
</comment>
<proteinExistence type="inferred from homology"/>
<accession>A0A0B3W3A2</accession>
<comment type="similarity">
    <text evidence="1">Belongs to the carbohydrate kinase pfkB family.</text>
</comment>
<comment type="catalytic activity">
    <reaction evidence="12">
        <text>D-ribose + ATP = D-ribose 5-phosphate + ADP + H(+)</text>
        <dbReference type="Rhea" id="RHEA:13697"/>
        <dbReference type="ChEBI" id="CHEBI:15378"/>
        <dbReference type="ChEBI" id="CHEBI:30616"/>
        <dbReference type="ChEBI" id="CHEBI:47013"/>
        <dbReference type="ChEBI" id="CHEBI:78346"/>
        <dbReference type="ChEBI" id="CHEBI:456216"/>
        <dbReference type="EC" id="2.7.1.15"/>
    </reaction>
</comment>
<feature type="binding site" evidence="12">
    <location>
        <position position="254"/>
    </location>
    <ligand>
        <name>substrate</name>
    </ligand>
</feature>
<keyword evidence="7 12" id="KW-0418">Kinase</keyword>
<feature type="binding site" evidence="12">
    <location>
        <position position="289"/>
    </location>
    <ligand>
        <name>K(+)</name>
        <dbReference type="ChEBI" id="CHEBI:29103"/>
    </ligand>
</feature>
<reference evidence="14 15" key="1">
    <citation type="submission" date="2014-12" db="EMBL/GenBank/DDBJ databases">
        <title>Draft genome sequence of Terrisporobacter sp. 08-306576, isolated from the blood culture of a bacteremia patient.</title>
        <authorList>
            <person name="Lund L.C."/>
            <person name="Sydenham T.V."/>
            <person name="Hogh S.V."/>
            <person name="Skov M.N."/>
            <person name="Kemp M."/>
            <person name="Justesen U.S."/>
        </authorList>
    </citation>
    <scope>NUCLEOTIDE SEQUENCE [LARGE SCALE GENOMIC DNA]</scope>
    <source>
        <strain evidence="14 15">08-306576</strain>
    </source>
</reference>
<dbReference type="NCBIfam" id="TIGR02152">
    <property type="entry name" value="D_ribokin_bact"/>
    <property type="match status" value="1"/>
</dbReference>
<comment type="caution">
    <text evidence="12">Lacks conserved residue(s) required for the propagation of feature annotation.</text>
</comment>
<dbReference type="PANTHER" id="PTHR10584:SF166">
    <property type="entry name" value="RIBOKINASE"/>
    <property type="match status" value="1"/>
</dbReference>
<feature type="binding site" evidence="12">
    <location>
        <position position="287"/>
    </location>
    <ligand>
        <name>K(+)</name>
        <dbReference type="ChEBI" id="CHEBI:29103"/>
    </ligand>
</feature>
<dbReference type="EC" id="2.7.1.15" evidence="2 12"/>
<feature type="binding site" evidence="12">
    <location>
        <position position="142"/>
    </location>
    <ligand>
        <name>substrate</name>
    </ligand>
</feature>
<feature type="binding site" evidence="12">
    <location>
        <position position="250"/>
    </location>
    <ligand>
        <name>K(+)</name>
        <dbReference type="ChEBI" id="CHEBI:29103"/>
    </ligand>
</feature>
<dbReference type="Gene3D" id="3.40.1190.20">
    <property type="match status" value="1"/>
</dbReference>
<keyword evidence="8 12" id="KW-0067">ATP-binding</keyword>
<dbReference type="Proteomes" id="UP000031189">
    <property type="component" value="Unassembled WGS sequence"/>
</dbReference>
<comment type="caution">
    <text evidence="14">The sequence shown here is derived from an EMBL/GenBank/DDBJ whole genome shotgun (WGS) entry which is preliminary data.</text>
</comment>
<evidence type="ECO:0000256" key="2">
    <source>
        <dbReference type="ARBA" id="ARBA00012035"/>
    </source>
</evidence>
<keyword evidence="11 12" id="KW-0119">Carbohydrate metabolism</keyword>
<feature type="binding site" evidence="12">
    <location>
        <position position="248"/>
    </location>
    <ligand>
        <name>K(+)</name>
        <dbReference type="ChEBI" id="CHEBI:29103"/>
    </ligand>
</feature>
<evidence type="ECO:0000256" key="6">
    <source>
        <dbReference type="ARBA" id="ARBA00022741"/>
    </source>
</evidence>
<evidence type="ECO:0000256" key="5">
    <source>
        <dbReference type="ARBA" id="ARBA00022723"/>
    </source>
</evidence>
<keyword evidence="9 12" id="KW-0460">Magnesium</keyword>
<dbReference type="SUPFAM" id="SSF53613">
    <property type="entry name" value="Ribokinase-like"/>
    <property type="match status" value="1"/>
</dbReference>
<feature type="domain" description="Carbohydrate kinase PfkB" evidence="13">
    <location>
        <begin position="3"/>
        <end position="296"/>
    </location>
</feature>
<sequence>MKKKVTVAGSFIVDLMARTPHLPKPGETVKGLAFKMGPGGKGSNQAIAAKRANCDVTFISKVGKDEFGEMALNTFKNEGLDTKYIFEDENLQTGTALIIVDDVTSQNEIVVTSGACDNITKEDLQTCKDAIINCDIFLSQLEINRDAIEANIKLAHENNATIILNPAPVQDISEDVLKLVDIITPNEVEASIITGYEVVTVEDAKVAAKILQEKGIEDVVITLGKQGVYVKSKEEEQFVKAYTVDAVDTTGAGDAFNGGFVTALSEGKDIFEAARFGNALAALSVTKIGTAPAMPTRKEIDTLMEKELTMA</sequence>
<comment type="similarity">
    <text evidence="12">Belongs to the carbohydrate kinase PfkB family. Ribokinase subfamily.</text>
</comment>
<keyword evidence="15" id="KW-1185">Reference proteome</keyword>
<dbReference type="RefSeq" id="WP_039680041.1">
    <property type="nucleotide sequence ID" value="NZ_JAWGXO010000004.1"/>
</dbReference>
<comment type="function">
    <text evidence="12">Catalyzes the phosphorylation of ribose at O-5 in a reaction requiring ATP and magnesium. The resulting D-ribose-5-phosphate can then be used either for sythesis of nucleotides, histidine, and tryptophan, or as a component of the pentose phosphate pathway.</text>
</comment>
<dbReference type="PROSITE" id="PS00584">
    <property type="entry name" value="PFKB_KINASES_2"/>
    <property type="match status" value="1"/>
</dbReference>
<evidence type="ECO:0000256" key="3">
    <source>
        <dbReference type="ARBA" id="ARBA00016943"/>
    </source>
</evidence>
<dbReference type="InterPro" id="IPR029056">
    <property type="entry name" value="Ribokinase-like"/>
</dbReference>
<protein>
    <recommendedName>
        <fullName evidence="3 12">Ribokinase</fullName>
        <shortName evidence="12">RK</shortName>
        <ecNumber evidence="2 12">2.7.1.15</ecNumber>
    </recommendedName>
</protein>
<evidence type="ECO:0000259" key="13">
    <source>
        <dbReference type="Pfam" id="PF00294"/>
    </source>
</evidence>
<dbReference type="OrthoDB" id="9775849at2"/>
<comment type="activity regulation">
    <text evidence="12">Activated by a monovalent cation that binds near, but not in, the active site. The most likely occupant of the site in vivo is potassium. Ion binding induces a conformational change that may alter substrate affinity.</text>
</comment>
<feature type="binding site" evidence="12">
    <location>
        <position position="284"/>
    </location>
    <ligand>
        <name>K(+)</name>
        <dbReference type="ChEBI" id="CHEBI:29103"/>
    </ligand>
</feature>
<feature type="binding site" evidence="12">
    <location>
        <begin position="12"/>
        <end position="14"/>
    </location>
    <ligand>
        <name>substrate</name>
    </ligand>
</feature>
<dbReference type="CDD" id="cd01174">
    <property type="entry name" value="ribokinase"/>
    <property type="match status" value="1"/>
</dbReference>
<comment type="pathway">
    <text evidence="12">Carbohydrate metabolism; D-ribose degradation; D-ribose 5-phosphate from beta-D-ribopyranose: step 2/2.</text>
</comment>
<name>A0A0B3W3A2_9FIRM</name>
<dbReference type="InterPro" id="IPR011877">
    <property type="entry name" value="Ribokinase"/>
</dbReference>
<dbReference type="AlphaFoldDB" id="A0A0B3W3A2"/>
<evidence type="ECO:0000313" key="14">
    <source>
        <dbReference type="EMBL" id="KHS56862.1"/>
    </source>
</evidence>
<keyword evidence="12" id="KW-0963">Cytoplasm</keyword>
<dbReference type="STRING" id="1577792.QX51_11400"/>
<gene>
    <name evidence="12" type="primary">rbsK</name>
    <name evidence="14" type="ORF">QX51_11400</name>
</gene>
<dbReference type="GO" id="GO:0019303">
    <property type="term" value="P:D-ribose catabolic process"/>
    <property type="evidence" value="ECO:0007669"/>
    <property type="project" value="UniProtKB-UniRule"/>
</dbReference>
<feature type="binding site" evidence="12">
    <location>
        <position position="278"/>
    </location>
    <ligand>
        <name>ATP</name>
        <dbReference type="ChEBI" id="CHEBI:30616"/>
    </ligand>
</feature>
<keyword evidence="4 12" id="KW-0808">Transferase</keyword>
<keyword evidence="6 12" id="KW-0547">Nucleotide-binding</keyword>
<evidence type="ECO:0000256" key="4">
    <source>
        <dbReference type="ARBA" id="ARBA00022679"/>
    </source>
</evidence>
<evidence type="ECO:0000256" key="9">
    <source>
        <dbReference type="ARBA" id="ARBA00022842"/>
    </source>
</evidence>
<dbReference type="PANTHER" id="PTHR10584">
    <property type="entry name" value="SUGAR KINASE"/>
    <property type="match status" value="1"/>
</dbReference>
<feature type="binding site" evidence="12">
    <location>
        <begin position="40"/>
        <end position="44"/>
    </location>
    <ligand>
        <name>substrate</name>
    </ligand>
</feature>
<dbReference type="GO" id="GO:0004747">
    <property type="term" value="F:ribokinase activity"/>
    <property type="evidence" value="ECO:0007669"/>
    <property type="project" value="UniProtKB-UniRule"/>
</dbReference>
<dbReference type="InterPro" id="IPR002139">
    <property type="entry name" value="Ribo/fructo_kinase"/>
</dbReference>
<dbReference type="Pfam" id="PF00294">
    <property type="entry name" value="PfkB"/>
    <property type="match status" value="1"/>
</dbReference>
<feature type="binding site" evidence="12">
    <location>
        <position position="186"/>
    </location>
    <ligand>
        <name>ATP</name>
        <dbReference type="ChEBI" id="CHEBI:30616"/>
    </ligand>
</feature>
<evidence type="ECO:0000256" key="1">
    <source>
        <dbReference type="ARBA" id="ARBA00005380"/>
    </source>
</evidence>
<evidence type="ECO:0000313" key="15">
    <source>
        <dbReference type="Proteomes" id="UP000031189"/>
    </source>
</evidence>
<evidence type="ECO:0000256" key="8">
    <source>
        <dbReference type="ARBA" id="ARBA00022840"/>
    </source>
</evidence>
<dbReference type="EMBL" id="JWHR01000102">
    <property type="protein sequence ID" value="KHS56862.1"/>
    <property type="molecule type" value="Genomic_DNA"/>
</dbReference>
<comment type="subunit">
    <text evidence="12">Homodimer.</text>
</comment>
<feature type="binding site" evidence="12">
    <location>
        <begin position="222"/>
        <end position="227"/>
    </location>
    <ligand>
        <name>ATP</name>
        <dbReference type="ChEBI" id="CHEBI:30616"/>
    </ligand>
</feature>
<keyword evidence="5 12" id="KW-0479">Metal-binding</keyword>
<organism evidence="14 15">
    <name type="scientific">Terrisporobacter othiniensis</name>
    <dbReference type="NCBI Taxonomy" id="1577792"/>
    <lineage>
        <taxon>Bacteria</taxon>
        <taxon>Bacillati</taxon>
        <taxon>Bacillota</taxon>
        <taxon>Clostridia</taxon>
        <taxon>Peptostreptococcales</taxon>
        <taxon>Peptostreptococcaceae</taxon>
        <taxon>Terrisporobacter</taxon>
    </lineage>
</organism>
<dbReference type="GO" id="GO:0005829">
    <property type="term" value="C:cytosol"/>
    <property type="evidence" value="ECO:0007669"/>
    <property type="project" value="TreeGrafter"/>
</dbReference>
<evidence type="ECO:0000256" key="11">
    <source>
        <dbReference type="ARBA" id="ARBA00023277"/>
    </source>
</evidence>
<feature type="binding site" evidence="12">
    <location>
        <begin position="253"/>
        <end position="254"/>
    </location>
    <ligand>
        <name>ATP</name>
        <dbReference type="ChEBI" id="CHEBI:30616"/>
    </ligand>
</feature>
<comment type="cofactor">
    <cofactor evidence="12">
        <name>Mg(2+)</name>
        <dbReference type="ChEBI" id="CHEBI:18420"/>
    </cofactor>
    <text evidence="12">Requires a divalent cation, most likely magnesium in vivo, as an electrophilic catalyst to aid phosphoryl group transfer. It is the chelate of the metal and the nucleotide that is the actual substrate.</text>
</comment>
<dbReference type="PRINTS" id="PR00990">
    <property type="entry name" value="RIBOKINASE"/>
</dbReference>
<evidence type="ECO:0000256" key="10">
    <source>
        <dbReference type="ARBA" id="ARBA00022958"/>
    </source>
</evidence>
<dbReference type="InterPro" id="IPR002173">
    <property type="entry name" value="Carboh/pur_kinase_PfkB_CS"/>
</dbReference>
<feature type="active site" description="Proton acceptor" evidence="12">
    <location>
        <position position="254"/>
    </location>
</feature>
<dbReference type="HAMAP" id="MF_01987">
    <property type="entry name" value="Ribokinase"/>
    <property type="match status" value="1"/>
</dbReference>
<evidence type="ECO:0000256" key="12">
    <source>
        <dbReference type="HAMAP-Rule" id="MF_01987"/>
    </source>
</evidence>
<evidence type="ECO:0000256" key="7">
    <source>
        <dbReference type="ARBA" id="ARBA00022777"/>
    </source>
</evidence>
<dbReference type="InterPro" id="IPR011611">
    <property type="entry name" value="PfkB_dom"/>
</dbReference>
<dbReference type="UniPathway" id="UPA00916">
    <property type="reaction ID" value="UER00889"/>
</dbReference>